<dbReference type="EMBL" id="QSWH01000002">
    <property type="protein sequence ID" value="RRR24390.1"/>
    <property type="molecule type" value="Genomic_DNA"/>
</dbReference>
<feature type="domain" description="GHMP kinase N-terminal" evidence="6">
    <location>
        <begin position="71"/>
        <end position="128"/>
    </location>
</feature>
<dbReference type="GO" id="GO:0005524">
    <property type="term" value="F:ATP binding"/>
    <property type="evidence" value="ECO:0007669"/>
    <property type="project" value="UniProtKB-KW"/>
</dbReference>
<evidence type="ECO:0000256" key="4">
    <source>
        <dbReference type="ARBA" id="ARBA00022777"/>
    </source>
</evidence>
<dbReference type="InterPro" id="IPR014721">
    <property type="entry name" value="Ribsml_uS5_D2-typ_fold_subgr"/>
</dbReference>
<dbReference type="InterPro" id="IPR020568">
    <property type="entry name" value="Ribosomal_Su5_D2-typ_SF"/>
</dbReference>
<dbReference type="EMBL" id="CP031356">
    <property type="protein sequence ID" value="AXK47269.1"/>
    <property type="molecule type" value="Genomic_DNA"/>
</dbReference>
<evidence type="ECO:0000313" key="12">
    <source>
        <dbReference type="Proteomes" id="UP000282185"/>
    </source>
</evidence>
<evidence type="ECO:0000256" key="1">
    <source>
        <dbReference type="ARBA" id="ARBA00006566"/>
    </source>
</evidence>
<dbReference type="Pfam" id="PF00288">
    <property type="entry name" value="GHMP_kinases_N"/>
    <property type="match status" value="1"/>
</dbReference>
<evidence type="ECO:0000259" key="7">
    <source>
        <dbReference type="Pfam" id="PF08544"/>
    </source>
</evidence>
<accession>A0A345YTL7</accession>
<dbReference type="InterPro" id="IPR036554">
    <property type="entry name" value="GHMP_kinase_C_sf"/>
</dbReference>
<dbReference type="PANTHER" id="PTHR10457:SF7">
    <property type="entry name" value="GALACTOKINASE-RELATED"/>
    <property type="match status" value="1"/>
</dbReference>
<reference evidence="9 11" key="1">
    <citation type="submission" date="2018-07" db="EMBL/GenBank/DDBJ databases">
        <title>Brachybacterium saurashtrense DSM 23186 genome sequence.</title>
        <authorList>
            <person name="Guo L."/>
        </authorList>
    </citation>
    <scope>NUCLEOTIDE SEQUENCE [LARGE SCALE GENOMIC DNA]</scope>
    <source>
        <strain evidence="9 11">DSM 23186</strain>
    </source>
</reference>
<dbReference type="GO" id="GO:0006012">
    <property type="term" value="P:galactose metabolic process"/>
    <property type="evidence" value="ECO:0007669"/>
    <property type="project" value="InterPro"/>
</dbReference>
<protein>
    <submittedName>
        <fullName evidence="10">Galactokinase</fullName>
    </submittedName>
</protein>
<dbReference type="SUPFAM" id="SSF55060">
    <property type="entry name" value="GHMP Kinase, C-terminal domain"/>
    <property type="match status" value="1"/>
</dbReference>
<dbReference type="InterPro" id="IPR006203">
    <property type="entry name" value="GHMP_knse_ATP-bd_CS"/>
</dbReference>
<dbReference type="InterPro" id="IPR000705">
    <property type="entry name" value="Galactokinase"/>
</dbReference>
<dbReference type="GO" id="GO:0005829">
    <property type="term" value="C:cytosol"/>
    <property type="evidence" value="ECO:0007669"/>
    <property type="project" value="TreeGrafter"/>
</dbReference>
<reference evidence="10 12" key="2">
    <citation type="submission" date="2018-08" db="EMBL/GenBank/DDBJ databases">
        <title>Brachybacterium saurashtrense DSM 23186.</title>
        <authorList>
            <person name="Li Y."/>
        </authorList>
    </citation>
    <scope>NUCLEOTIDE SEQUENCE [LARGE SCALE GENOMIC DNA]</scope>
    <source>
        <strain evidence="10 12">DSM 23186</strain>
    </source>
</reference>
<evidence type="ECO:0000256" key="3">
    <source>
        <dbReference type="ARBA" id="ARBA00022741"/>
    </source>
</evidence>
<dbReference type="PRINTS" id="PR00959">
    <property type="entry name" value="MEVGALKINASE"/>
</dbReference>
<dbReference type="InterPro" id="IPR013750">
    <property type="entry name" value="GHMP_kinase_C_dom"/>
</dbReference>
<dbReference type="InterPro" id="IPR019539">
    <property type="entry name" value="GalKase_N"/>
</dbReference>
<keyword evidence="2" id="KW-0808">Transferase</keyword>
<dbReference type="KEGG" id="bsau:DWV08_11750"/>
<keyword evidence="11" id="KW-1185">Reference proteome</keyword>
<dbReference type="PRINTS" id="PR00473">
    <property type="entry name" value="GALCTOKINASE"/>
</dbReference>
<keyword evidence="3" id="KW-0547">Nucleotide-binding</keyword>
<dbReference type="Pfam" id="PF10509">
    <property type="entry name" value="GalKase_gal_bdg"/>
    <property type="match status" value="1"/>
</dbReference>
<dbReference type="InterPro" id="IPR006204">
    <property type="entry name" value="GHMP_kinase_N_dom"/>
</dbReference>
<keyword evidence="4" id="KW-0418">Kinase</keyword>
<dbReference type="SUPFAM" id="SSF54211">
    <property type="entry name" value="Ribosomal protein S5 domain 2-like"/>
    <property type="match status" value="1"/>
</dbReference>
<proteinExistence type="inferred from homology"/>
<dbReference type="OrthoDB" id="257453at2"/>
<dbReference type="Proteomes" id="UP000282185">
    <property type="component" value="Unassembled WGS sequence"/>
</dbReference>
<evidence type="ECO:0000313" key="10">
    <source>
        <dbReference type="EMBL" id="RRR24390.1"/>
    </source>
</evidence>
<comment type="similarity">
    <text evidence="1">Belongs to the GHMP kinase family. GalK subfamily.</text>
</comment>
<dbReference type="GO" id="GO:0004335">
    <property type="term" value="F:galactokinase activity"/>
    <property type="evidence" value="ECO:0007669"/>
    <property type="project" value="InterPro"/>
</dbReference>
<feature type="domain" description="GHMP kinase C-terminal" evidence="7">
    <location>
        <begin position="311"/>
        <end position="390"/>
    </location>
</feature>
<evidence type="ECO:0000256" key="5">
    <source>
        <dbReference type="ARBA" id="ARBA00022840"/>
    </source>
</evidence>
<evidence type="ECO:0000313" key="9">
    <source>
        <dbReference type="EMBL" id="AXK47269.1"/>
    </source>
</evidence>
<dbReference type="PANTHER" id="PTHR10457">
    <property type="entry name" value="MEVALONATE KINASE/GALACTOKINASE"/>
    <property type="match status" value="1"/>
</dbReference>
<gene>
    <name evidence="9" type="ORF">DWV08_11750</name>
    <name evidence="10" type="ORF">DXU92_03500</name>
</gene>
<dbReference type="Proteomes" id="UP000254236">
    <property type="component" value="Chromosome"/>
</dbReference>
<dbReference type="Gene3D" id="3.30.70.890">
    <property type="entry name" value="GHMP kinase, C-terminal domain"/>
    <property type="match status" value="1"/>
</dbReference>
<evidence type="ECO:0000256" key="2">
    <source>
        <dbReference type="ARBA" id="ARBA00022679"/>
    </source>
</evidence>
<dbReference type="AlphaFoldDB" id="A0A345YTL7"/>
<feature type="domain" description="Galactokinase N-terminal" evidence="8">
    <location>
        <begin position="2"/>
        <end position="30"/>
    </location>
</feature>
<dbReference type="PROSITE" id="PS00627">
    <property type="entry name" value="GHMP_KINASES_ATP"/>
    <property type="match status" value="1"/>
</dbReference>
<name>A0A345YTL7_9MICO</name>
<dbReference type="Pfam" id="PF08544">
    <property type="entry name" value="GHMP_kinases_C"/>
    <property type="match status" value="1"/>
</dbReference>
<evidence type="ECO:0000259" key="6">
    <source>
        <dbReference type="Pfam" id="PF00288"/>
    </source>
</evidence>
<dbReference type="Gene3D" id="3.30.230.10">
    <property type="match status" value="1"/>
</dbReference>
<evidence type="ECO:0000313" key="11">
    <source>
        <dbReference type="Proteomes" id="UP000254236"/>
    </source>
</evidence>
<evidence type="ECO:0000259" key="8">
    <source>
        <dbReference type="Pfam" id="PF10509"/>
    </source>
</evidence>
<organism evidence="10 12">
    <name type="scientific">Brachybacterium saurashtrense</name>
    <dbReference type="NCBI Taxonomy" id="556288"/>
    <lineage>
        <taxon>Bacteria</taxon>
        <taxon>Bacillati</taxon>
        <taxon>Actinomycetota</taxon>
        <taxon>Actinomycetes</taxon>
        <taxon>Micrococcales</taxon>
        <taxon>Dermabacteraceae</taxon>
        <taxon>Brachybacterium</taxon>
    </lineage>
</organism>
<sequence>MPGRIEILGKHTDYGGGRVLVCAVDRGVSVHAEEIPGPPGTLEATTDAYPGLLHLDASRAPELPAGHWGRYVHTVLARLTENFGPLRAARVAITSDLPPASGMSSSSALLTGTALALADLNGLPQSAAWTSQIPDRVALAGYAASIENGKSFGTLAGRPGVGTSGGSLDHTGMLAGRDGMISYAEFDPMRILDEVSLPARWRLVVGVSGVLAEKTGAAQGAYNRGPALLGELVARWNRARGRDDATVQAALRSLVGECLDGPLVTDPAAPPVTLTADERLAPLRQLAEPGAERDRLDQFLVESAVLVPRAHAALREGDLDAFAAAVAVSQRLAETNLRNQVPQTTALVEQARLLGARAASAFGAGFGGSVWALVPEADADAFAADWMERYRRVGGAPEAATALVTAPGAPGRRVEAG</sequence>
<keyword evidence="5" id="KW-0067">ATP-binding</keyword>